<name>A0A5C5WGC4_9BACT</name>
<evidence type="ECO:0000259" key="1">
    <source>
        <dbReference type="PROSITE" id="PS51725"/>
    </source>
</evidence>
<evidence type="ECO:0000313" key="2">
    <source>
        <dbReference type="EMBL" id="TWT49161.1"/>
    </source>
</evidence>
<dbReference type="RefSeq" id="WP_146516720.1">
    <property type="nucleotide sequence ID" value="NZ_SJPI01000003.1"/>
</dbReference>
<dbReference type="PROSITE" id="PS51725">
    <property type="entry name" value="ABM"/>
    <property type="match status" value="1"/>
</dbReference>
<comment type="caution">
    <text evidence="2">The sequence shown here is derived from an EMBL/GenBank/DDBJ whole genome shotgun (WGS) entry which is preliminary data.</text>
</comment>
<dbReference type="Pfam" id="PF03992">
    <property type="entry name" value="ABM"/>
    <property type="match status" value="1"/>
</dbReference>
<dbReference type="InterPro" id="IPR011008">
    <property type="entry name" value="Dimeric_a/b-barrel"/>
</dbReference>
<organism evidence="2 3">
    <name type="scientific">Rubripirellula amarantea</name>
    <dbReference type="NCBI Taxonomy" id="2527999"/>
    <lineage>
        <taxon>Bacteria</taxon>
        <taxon>Pseudomonadati</taxon>
        <taxon>Planctomycetota</taxon>
        <taxon>Planctomycetia</taxon>
        <taxon>Pirellulales</taxon>
        <taxon>Pirellulaceae</taxon>
        <taxon>Rubripirellula</taxon>
    </lineage>
</organism>
<evidence type="ECO:0000313" key="3">
    <source>
        <dbReference type="Proteomes" id="UP000316598"/>
    </source>
</evidence>
<dbReference type="OrthoDB" id="5241825at2"/>
<dbReference type="AlphaFoldDB" id="A0A5C5WGC4"/>
<reference evidence="2 3" key="1">
    <citation type="submission" date="2019-02" db="EMBL/GenBank/DDBJ databases">
        <title>Deep-cultivation of Planctomycetes and their phenomic and genomic characterization uncovers novel biology.</title>
        <authorList>
            <person name="Wiegand S."/>
            <person name="Jogler M."/>
            <person name="Boedeker C."/>
            <person name="Pinto D."/>
            <person name="Vollmers J."/>
            <person name="Rivas-Marin E."/>
            <person name="Kohn T."/>
            <person name="Peeters S.H."/>
            <person name="Heuer A."/>
            <person name="Rast P."/>
            <person name="Oberbeckmann S."/>
            <person name="Bunk B."/>
            <person name="Jeske O."/>
            <person name="Meyerdierks A."/>
            <person name="Storesund J.E."/>
            <person name="Kallscheuer N."/>
            <person name="Luecker S."/>
            <person name="Lage O.M."/>
            <person name="Pohl T."/>
            <person name="Merkel B.J."/>
            <person name="Hornburger P."/>
            <person name="Mueller R.-W."/>
            <person name="Bruemmer F."/>
            <person name="Labrenz M."/>
            <person name="Spormann A.M."/>
            <person name="Op Den Camp H."/>
            <person name="Overmann J."/>
            <person name="Amann R."/>
            <person name="Jetten M.S.M."/>
            <person name="Mascher T."/>
            <person name="Medema M.H."/>
            <person name="Devos D.P."/>
            <person name="Kaster A.-K."/>
            <person name="Ovreas L."/>
            <person name="Rohde M."/>
            <person name="Galperin M.Y."/>
            <person name="Jogler C."/>
        </authorList>
    </citation>
    <scope>NUCLEOTIDE SEQUENCE [LARGE SCALE GENOMIC DNA]</scope>
    <source>
        <strain evidence="2 3">Pla22</strain>
    </source>
</reference>
<dbReference type="PANTHER" id="PTHR33336:SF3">
    <property type="entry name" value="ABM DOMAIN-CONTAINING PROTEIN"/>
    <property type="match status" value="1"/>
</dbReference>
<dbReference type="GO" id="GO:0003824">
    <property type="term" value="F:catalytic activity"/>
    <property type="evidence" value="ECO:0007669"/>
    <property type="project" value="TreeGrafter"/>
</dbReference>
<dbReference type="Gene3D" id="3.30.70.100">
    <property type="match status" value="1"/>
</dbReference>
<accession>A0A5C5WGC4</accession>
<gene>
    <name evidence="2" type="primary">lsrG</name>
    <name evidence="2" type="ORF">Pla22_43530</name>
</gene>
<dbReference type="InterPro" id="IPR050744">
    <property type="entry name" value="AI-2_Isomerase_LsrG"/>
</dbReference>
<dbReference type="PANTHER" id="PTHR33336">
    <property type="entry name" value="QUINOL MONOOXYGENASE YGIN-RELATED"/>
    <property type="match status" value="1"/>
</dbReference>
<dbReference type="Proteomes" id="UP000316598">
    <property type="component" value="Unassembled WGS sequence"/>
</dbReference>
<keyword evidence="3" id="KW-1185">Reference proteome</keyword>
<protein>
    <submittedName>
        <fullName evidence="2">Autoinducer 2-degrading protein LsrG</fullName>
    </submittedName>
</protein>
<dbReference type="SUPFAM" id="SSF54909">
    <property type="entry name" value="Dimeric alpha+beta barrel"/>
    <property type="match status" value="1"/>
</dbReference>
<dbReference type="InterPro" id="IPR007138">
    <property type="entry name" value="ABM_dom"/>
</dbReference>
<feature type="domain" description="ABM" evidence="1">
    <location>
        <begin position="6"/>
        <end position="95"/>
    </location>
</feature>
<dbReference type="EMBL" id="SJPI01000003">
    <property type="protein sequence ID" value="TWT49161.1"/>
    <property type="molecule type" value="Genomic_DNA"/>
</dbReference>
<sequence length="102" mass="11771">MKKPTFAIAVTFQIKPEFVDNFRDRIFQQASDSLRLEEDCCQFDVLTSEDDPTTFFLYETYSDAAAFDAHKTTPHFADYDRAVAPWIAAKQINRLNLLENPS</sequence>
<proteinExistence type="predicted"/>